<evidence type="ECO:0000259" key="1">
    <source>
        <dbReference type="Pfam" id="PF13842"/>
    </source>
</evidence>
<evidence type="ECO:0000313" key="2">
    <source>
        <dbReference type="EMBL" id="JAS92703.1"/>
    </source>
</evidence>
<organism evidence="2">
    <name type="scientific">Homalodisca liturata</name>
    <dbReference type="NCBI Taxonomy" id="320908"/>
    <lineage>
        <taxon>Eukaryota</taxon>
        <taxon>Metazoa</taxon>
        <taxon>Ecdysozoa</taxon>
        <taxon>Arthropoda</taxon>
        <taxon>Hexapoda</taxon>
        <taxon>Insecta</taxon>
        <taxon>Pterygota</taxon>
        <taxon>Neoptera</taxon>
        <taxon>Paraneoptera</taxon>
        <taxon>Hemiptera</taxon>
        <taxon>Auchenorrhyncha</taxon>
        <taxon>Membracoidea</taxon>
        <taxon>Cicadellidae</taxon>
        <taxon>Cicadellinae</taxon>
        <taxon>Proconiini</taxon>
        <taxon>Homalodisca</taxon>
    </lineage>
</organism>
<proteinExistence type="predicted"/>
<dbReference type="EMBL" id="GECU01015003">
    <property type="protein sequence ID" value="JAS92703.1"/>
    <property type="molecule type" value="Transcribed_RNA"/>
</dbReference>
<reference evidence="2" key="1">
    <citation type="submission" date="2015-11" db="EMBL/GenBank/DDBJ databases">
        <title>De novo transcriptome assembly of four potential Pierce s Disease insect vectors from Arizona vineyards.</title>
        <authorList>
            <person name="Tassone E.E."/>
        </authorList>
    </citation>
    <scope>NUCLEOTIDE SEQUENCE</scope>
</reference>
<protein>
    <recommendedName>
        <fullName evidence="1">PiggyBac transposable element-derived protein 4 C-terminal zinc-finger domain-containing protein</fullName>
    </recommendedName>
</protein>
<accession>A0A1B6J0L0</accession>
<dbReference type="Pfam" id="PF13842">
    <property type="entry name" value="zf-Tnp_2"/>
    <property type="match status" value="1"/>
</dbReference>
<sequence length="106" mass="12558">MFRAAPFPCPRQSKDATLHVHHSHFKASWRKRPKKRLTAEEDILRLIQRHFPEYVPPTEKKAGPSRRCIVCSKRNVRRESRYQYSDCDIGLCAAPCFKVFHTEKNY</sequence>
<name>A0A1B6J0L0_9HEMI</name>
<feature type="domain" description="PiggyBac transposable element-derived protein 4 C-terminal zinc-finger" evidence="1">
    <location>
        <begin position="61"/>
        <end position="101"/>
    </location>
</feature>
<dbReference type="AlphaFoldDB" id="A0A1B6J0L0"/>
<dbReference type="InterPro" id="IPR032718">
    <property type="entry name" value="PGBD4_Znf_C"/>
</dbReference>
<gene>
    <name evidence="2" type="ORF">g.4937</name>
</gene>